<feature type="non-terminal residue" evidence="1">
    <location>
        <position position="1161"/>
    </location>
</feature>
<keyword evidence="2" id="KW-1185">Reference proteome</keyword>
<reference evidence="1" key="1">
    <citation type="submission" date="2021-06" db="EMBL/GenBank/DDBJ databases">
        <authorList>
            <person name="Kallberg Y."/>
            <person name="Tangrot J."/>
            <person name="Rosling A."/>
        </authorList>
    </citation>
    <scope>NUCLEOTIDE SEQUENCE</scope>
    <source>
        <strain evidence="1">CL356</strain>
    </source>
</reference>
<organism evidence="1 2">
    <name type="scientific">Acaulospora colombiana</name>
    <dbReference type="NCBI Taxonomy" id="27376"/>
    <lineage>
        <taxon>Eukaryota</taxon>
        <taxon>Fungi</taxon>
        <taxon>Fungi incertae sedis</taxon>
        <taxon>Mucoromycota</taxon>
        <taxon>Glomeromycotina</taxon>
        <taxon>Glomeromycetes</taxon>
        <taxon>Diversisporales</taxon>
        <taxon>Acaulosporaceae</taxon>
        <taxon>Acaulospora</taxon>
    </lineage>
</organism>
<accession>A0ACA9LI04</accession>
<dbReference type="EMBL" id="CAJVPT010006119">
    <property type="protein sequence ID" value="CAG8527725.1"/>
    <property type="molecule type" value="Genomic_DNA"/>
</dbReference>
<comment type="caution">
    <text evidence="1">The sequence shown here is derived from an EMBL/GenBank/DDBJ whole genome shotgun (WGS) entry which is preliminary data.</text>
</comment>
<proteinExistence type="predicted"/>
<evidence type="ECO:0000313" key="1">
    <source>
        <dbReference type="EMBL" id="CAG8527725.1"/>
    </source>
</evidence>
<evidence type="ECO:0000313" key="2">
    <source>
        <dbReference type="Proteomes" id="UP000789525"/>
    </source>
</evidence>
<gene>
    <name evidence="1" type="ORF">ACOLOM_LOCUS3940</name>
</gene>
<name>A0ACA9LI04_9GLOM</name>
<protein>
    <submittedName>
        <fullName evidence="1">6358_t:CDS:1</fullName>
    </submittedName>
</protein>
<dbReference type="Proteomes" id="UP000789525">
    <property type="component" value="Unassembled WGS sequence"/>
</dbReference>
<sequence length="1161" mass="130415">MGKTKKNRSSVPLGSSLDDKVDLVQLLSNTDLPPSEEVILALLSARFKADLPYIRINASSLVVINPNKPLEIMNDASAKEYADHWYRDTSGTNTTLQPHIFEFAARIYLHMRRSAEDQSVIFRSVNVGHLLSQLLLLSTHTKKEAKLANQIQNAQIILEAFGNVKTVQNINASRFGKYLELQFNEKGRIVGSKALTYCFDKYRVTKIPPNERSYHVFYYLLAGATSEERSSFHLQDPQSYNYLAQSKCYKIPDVDDGIQMEDLRAALKNLGFKSRTIAQIWQVLSAILLLGNIEFIDHSKANDEAADIKNHHVLDMVAQYLGVPAFKLTQTLTYRTKLIGKDLCTAFLNAEAAAEQRDALSRALYYILFTWIVEHINSKLIHSDEPPNFISLLDQPGSQNFAKNGFEEFCLNLATEEIENYVLKRIFDDHCGFSADLTNDGIRLPNVPATDNNRCVELLRGDGDVSSTSESNTTRIGGLISSLNLACEKVKNGVESIDDPKLLSSVQQTFSSHPSFVSESGAFGINHFTGKVTYTLDGFIEKNNDSLSPDFINLFHDTNNSFIRKLFSGPALAIENHPKSDKTVVMAQLPSKPMRAPSMKRPKRSEGRPAEDSEEKVSAKKSITHVSTVVTQLHGTMRQLIDTLNQTRLWNTFHIRPNNANDPDAFDDNHVLTQIRSFLIPSIVSRKRFEYTSQHTFEDFLTRYEPIIRSHNLEASQNLRENVEAFASAIGWSEDEFAIGQYTVSLSDTSWKSLEDHLRYLEKEERARSKQTKDDDSLVSGAFPGEGRKVNTSSAGSSVDRLLPKSGVTYAGSDAGYYDSQSYVESEDEYENSRSGSGNYAEDDEGNMWGGDGYLNAGDSAKKVPDDGEKGKEEVEDIRVSSSRKWWVRFVWLCTWWIPSFLMRWIGKMKRPDVRLAWREKFTLCFLIFLLSSFITFYIIFFGNLLCPGTDKVYSSTDVSYHTGDTDFWVSVRGVVYDLSAFHMTDHANNAPGLVANQAAMQPFGGTDATTSIPVPLNQPDSCGSLVTSSLITVQHTNQSDMPSFIHNTPSTIYPNSHLADARWYWDYFLPTMQFYKKATLVWETADVAAQGLAGRKWAIIKDNVYDLTDYFATISSNPGNNAYHYLNSGIETLFNVRAGQDVTAQVYGNQISATDRANNM</sequence>